<keyword evidence="5" id="KW-0813">Transport</keyword>
<keyword evidence="2 7" id="KW-0732">Signal</keyword>
<name>A0A517STR9_9BACT</name>
<feature type="signal peptide" evidence="7">
    <location>
        <begin position="1"/>
        <end position="36"/>
    </location>
</feature>
<reference evidence="10 11" key="1">
    <citation type="submission" date="2019-02" db="EMBL/GenBank/DDBJ databases">
        <title>Deep-cultivation of Planctomycetes and their phenomic and genomic characterization uncovers novel biology.</title>
        <authorList>
            <person name="Wiegand S."/>
            <person name="Jogler M."/>
            <person name="Boedeker C."/>
            <person name="Pinto D."/>
            <person name="Vollmers J."/>
            <person name="Rivas-Marin E."/>
            <person name="Kohn T."/>
            <person name="Peeters S.H."/>
            <person name="Heuer A."/>
            <person name="Rast P."/>
            <person name="Oberbeckmann S."/>
            <person name="Bunk B."/>
            <person name="Jeske O."/>
            <person name="Meyerdierks A."/>
            <person name="Storesund J.E."/>
            <person name="Kallscheuer N."/>
            <person name="Luecker S."/>
            <person name="Lage O.M."/>
            <person name="Pohl T."/>
            <person name="Merkel B.J."/>
            <person name="Hornburger P."/>
            <person name="Mueller R.-W."/>
            <person name="Bruemmer F."/>
            <person name="Labrenz M."/>
            <person name="Spormann A.M."/>
            <person name="Op den Camp H."/>
            <person name="Overmann J."/>
            <person name="Amann R."/>
            <person name="Jetten M.S.M."/>
            <person name="Mascher T."/>
            <person name="Medema M.H."/>
            <person name="Devos D.P."/>
            <person name="Kaster A.-K."/>
            <person name="Ovreas L."/>
            <person name="Rohde M."/>
            <person name="Galperin M.Y."/>
            <person name="Jogler C."/>
        </authorList>
    </citation>
    <scope>NUCLEOTIDE SEQUENCE [LARGE SCALE GENOMIC DNA]</scope>
    <source>
        <strain evidence="10 11">SV_7m_r</strain>
    </source>
</reference>
<dbReference type="Proteomes" id="UP000315003">
    <property type="component" value="Chromosome"/>
</dbReference>
<feature type="region of interest" description="Disordered" evidence="6">
    <location>
        <begin position="1196"/>
        <end position="1280"/>
    </location>
</feature>
<dbReference type="Gene3D" id="3.30.1370.120">
    <property type="match status" value="5"/>
</dbReference>
<dbReference type="InterPro" id="IPR001775">
    <property type="entry name" value="GspD/PilQ"/>
</dbReference>
<evidence type="ECO:0000256" key="1">
    <source>
        <dbReference type="ARBA" id="ARBA00004370"/>
    </source>
</evidence>
<comment type="similarity">
    <text evidence="4">Belongs to the bacterial secretin family.</text>
</comment>
<protein>
    <submittedName>
        <fullName evidence="10">Type II secretion system protein D</fullName>
    </submittedName>
</protein>
<feature type="domain" description="NolW-like" evidence="9">
    <location>
        <begin position="421"/>
        <end position="487"/>
    </location>
</feature>
<evidence type="ECO:0000256" key="4">
    <source>
        <dbReference type="RuleBase" id="RU004003"/>
    </source>
</evidence>
<dbReference type="GO" id="GO:0009306">
    <property type="term" value="P:protein secretion"/>
    <property type="evidence" value="ECO:0007669"/>
    <property type="project" value="InterPro"/>
</dbReference>
<feature type="compositionally biased region" description="Low complexity" evidence="6">
    <location>
        <begin position="67"/>
        <end position="84"/>
    </location>
</feature>
<dbReference type="Pfam" id="PF00263">
    <property type="entry name" value="Secretin"/>
    <property type="match status" value="1"/>
</dbReference>
<feature type="domain" description="Type II/III secretion system secretin-like" evidence="8">
    <location>
        <begin position="954"/>
        <end position="1122"/>
    </location>
</feature>
<keyword evidence="3" id="KW-0472">Membrane</keyword>
<dbReference type="InterPro" id="IPR050810">
    <property type="entry name" value="Bact_Secretion_Sys_Channel"/>
</dbReference>
<evidence type="ECO:0000259" key="8">
    <source>
        <dbReference type="Pfam" id="PF00263"/>
    </source>
</evidence>
<evidence type="ECO:0000256" key="7">
    <source>
        <dbReference type="SAM" id="SignalP"/>
    </source>
</evidence>
<dbReference type="AlphaFoldDB" id="A0A517STR9"/>
<dbReference type="PANTHER" id="PTHR30332:SF24">
    <property type="entry name" value="SECRETIN GSPD-RELATED"/>
    <property type="match status" value="1"/>
</dbReference>
<dbReference type="EMBL" id="CP036272">
    <property type="protein sequence ID" value="QDT59535.1"/>
    <property type="molecule type" value="Genomic_DNA"/>
</dbReference>
<evidence type="ECO:0000313" key="11">
    <source>
        <dbReference type="Proteomes" id="UP000315003"/>
    </source>
</evidence>
<dbReference type="InterPro" id="IPR004846">
    <property type="entry name" value="T2SS/T3SS_dom"/>
</dbReference>
<keyword evidence="11" id="KW-1185">Reference proteome</keyword>
<evidence type="ECO:0000313" key="10">
    <source>
        <dbReference type="EMBL" id="QDT59535.1"/>
    </source>
</evidence>
<evidence type="ECO:0000256" key="2">
    <source>
        <dbReference type="ARBA" id="ARBA00022729"/>
    </source>
</evidence>
<feature type="domain" description="NolW-like" evidence="9">
    <location>
        <begin position="494"/>
        <end position="566"/>
    </location>
</feature>
<dbReference type="PANTHER" id="PTHR30332">
    <property type="entry name" value="PROBABLE GENERAL SECRETION PATHWAY PROTEIN D"/>
    <property type="match status" value="1"/>
</dbReference>
<dbReference type="Pfam" id="PF03958">
    <property type="entry name" value="Secretin_N"/>
    <property type="match status" value="3"/>
</dbReference>
<feature type="compositionally biased region" description="Low complexity" evidence="6">
    <location>
        <begin position="356"/>
        <end position="365"/>
    </location>
</feature>
<sequence length="1280" mass="137170" precursor="true">MHRLKSIIKARMTKRQRIAPAALTIMAMAASSSALAQDYSVGVPQYQQRQAQPGYYPNGSNLPQRGVVQQQSPPAASSRYAPPVNQGMPQQYVPATQPVAGQGYGASANYPVPTQQVPIQQASVQLQNGVPAHGAVAQQGRPELRMLPVPQAYATLIADSLSLRYQQQKEITIASNPRTSELVVLAPPQMQAAIAGEVQQMAANLMGQANGAVNAPVVWRLQNISWQKFEQDLRQLAGQELPMTSRDNGGQVAYQMNVGRMQGSTVNVDRRQNLITVQAPRTASGGWRQLLESLDGQPTRFDDVTMVHRLIKAEMAPVQRTMRLLRGLPGNDARSNPAMTANAAFQNPAAQPPGQPQGQTQPGANIVAADSEPSGPLGDVQIEYSPDLNTIIVKGNKRDVARVMELIREIENKAELTQPLSEVVQLKFADANAVSALLTQLYEDVLSARQGDVSITSLDAPNALLLIGREEAIVALKELIAKIDVDIDGDSRLRVFRMQNASAQDAQQTILDHFTNRPTVDQEYRDGLGPRVRISADIRTNSLIVSAAPRDMVEVTRLIDELDVEKTDASSEIRVFTLANAVADDLAVTLQEAFSGDSLGASDDTTVPSTSLKIVALDNASKRVVESGILAGATISSDPNGNAIVVKAPSASMPLIAELIAQLDRAPGVESMVKVFTIEYGDAQALLTSLETLFGSSAGTDGTAIGAGNLPGGTAAEESSLVPLRFSSDIRTNSIVASGSLADLEVVESILLRLDGEGFSERITEVIWLRNNQASLVADAITAYVNSRQSSQFVQQISQNGIAPYDFEDRDIIAVAEPNFNTILLSVSPRLYEEVRMLIDRLDRPRPMVMINVMIAEVFLNDVFEIGTELGLQDSLSFDRGKAVSDVPGTVGAGTPGFNFNDANVSNVNNLAQSTVAAAGVSTFGVGTSNSNLGYGGFVLNAASDSFSLLFRTLQDAQRAQILSRPQLMTADGAEAFLNVGRQIARFGGSDVTNVGASQNIDDVDVGINLRLFPRVGRDGTIIMEVDVRKSDRDTSSGTTVTDGTGGTVFIDDIIETLVQATLSVKSGQTVIIGGLIQKDRVNRSRRFPLLANVPIVGNLFKYDFEEEGRRETLIVLTPILVSSEQDTEYINQVESSRMSWCLADVIEAHGDVGLSGGYGLWGPAIGPTIYPDLQPTVMDGGVEIQPPAEMLPQSEGVREGDLPGQAIPPQAVPQSVIPPAQSGTQNIPNLQPELNLGSQVPNATPVARQFNPSTRNVNQRSSGFAVPDSGFAQPASFRR</sequence>
<dbReference type="InterPro" id="IPR038591">
    <property type="entry name" value="NolW-like_sf"/>
</dbReference>
<organism evidence="10 11">
    <name type="scientific">Stieleria bergensis</name>
    <dbReference type="NCBI Taxonomy" id="2528025"/>
    <lineage>
        <taxon>Bacteria</taxon>
        <taxon>Pseudomonadati</taxon>
        <taxon>Planctomycetota</taxon>
        <taxon>Planctomycetia</taxon>
        <taxon>Pirellulales</taxon>
        <taxon>Pirellulaceae</taxon>
        <taxon>Stieleria</taxon>
    </lineage>
</organism>
<feature type="domain" description="NolW-like" evidence="9">
    <location>
        <begin position="574"/>
        <end position="667"/>
    </location>
</feature>
<feature type="region of interest" description="Disordered" evidence="6">
    <location>
        <begin position="346"/>
        <end position="372"/>
    </location>
</feature>
<evidence type="ECO:0000256" key="5">
    <source>
        <dbReference type="RuleBase" id="RU004004"/>
    </source>
</evidence>
<feature type="compositionally biased region" description="Polar residues" evidence="6">
    <location>
        <begin position="1251"/>
        <end position="1263"/>
    </location>
</feature>
<proteinExistence type="inferred from homology"/>
<feature type="chain" id="PRO_5022061528" evidence="7">
    <location>
        <begin position="37"/>
        <end position="1280"/>
    </location>
</feature>
<evidence type="ECO:0000256" key="6">
    <source>
        <dbReference type="SAM" id="MobiDB-lite"/>
    </source>
</evidence>
<evidence type="ECO:0000256" key="3">
    <source>
        <dbReference type="ARBA" id="ARBA00023136"/>
    </source>
</evidence>
<gene>
    <name evidence="10" type="primary">gspD_2</name>
    <name evidence="10" type="ORF">SV7mr_20430</name>
</gene>
<dbReference type="GO" id="GO:0015627">
    <property type="term" value="C:type II protein secretion system complex"/>
    <property type="evidence" value="ECO:0007669"/>
    <property type="project" value="TreeGrafter"/>
</dbReference>
<evidence type="ECO:0000259" key="9">
    <source>
        <dbReference type="Pfam" id="PF03958"/>
    </source>
</evidence>
<comment type="subcellular location">
    <subcellularLocation>
        <location evidence="5">Cell outer membrane</location>
    </subcellularLocation>
    <subcellularLocation>
        <location evidence="1">Membrane</location>
    </subcellularLocation>
</comment>
<dbReference type="GO" id="GO:0009279">
    <property type="term" value="C:cell outer membrane"/>
    <property type="evidence" value="ECO:0007669"/>
    <property type="project" value="UniProtKB-SubCell"/>
</dbReference>
<dbReference type="InterPro" id="IPR005644">
    <property type="entry name" value="NolW-like"/>
</dbReference>
<feature type="region of interest" description="Disordered" evidence="6">
    <location>
        <begin position="51"/>
        <end position="85"/>
    </location>
</feature>
<dbReference type="PRINTS" id="PR00811">
    <property type="entry name" value="BCTERIALGSPD"/>
</dbReference>
<accession>A0A517STR9</accession>